<dbReference type="InterPro" id="IPR052025">
    <property type="entry name" value="Xyloglucanase_GH74"/>
</dbReference>
<dbReference type="KEGG" id="sna:Snas_2659"/>
<dbReference type="SUPFAM" id="SSF110296">
    <property type="entry name" value="Oligoxyloglucan reducing end-specific cellobiohydrolase"/>
    <property type="match status" value="3"/>
</dbReference>
<dbReference type="STRING" id="446470.Snas_2659"/>
<reference evidence="2 3" key="1">
    <citation type="journal article" date="2009" name="Stand. Genomic Sci.">
        <title>Complete genome sequence of Stackebrandtia nassauensis type strain (LLR-40K-21).</title>
        <authorList>
            <person name="Munk C."/>
            <person name="Lapidus A."/>
            <person name="Copeland A."/>
            <person name="Jando M."/>
            <person name="Mayilraj S."/>
            <person name="Glavina Del Rio T."/>
            <person name="Nolan M."/>
            <person name="Chen F."/>
            <person name="Lucas S."/>
            <person name="Tice H."/>
            <person name="Cheng J.F."/>
            <person name="Han C."/>
            <person name="Detter J.C."/>
            <person name="Bruce D."/>
            <person name="Goodwin L."/>
            <person name="Chain P."/>
            <person name="Pitluck S."/>
            <person name="Goker M."/>
            <person name="Ovchinikova G."/>
            <person name="Pati A."/>
            <person name="Ivanova N."/>
            <person name="Mavromatis K."/>
            <person name="Chen A."/>
            <person name="Palaniappan K."/>
            <person name="Land M."/>
            <person name="Hauser L."/>
            <person name="Chang Y.J."/>
            <person name="Jeffries C.D."/>
            <person name="Bristow J."/>
            <person name="Eisen J.A."/>
            <person name="Markowitz V."/>
            <person name="Hugenholtz P."/>
            <person name="Kyrpides N.C."/>
            <person name="Klenk H.P."/>
        </authorList>
    </citation>
    <scope>NUCLEOTIDE SEQUENCE [LARGE SCALE GENOMIC DNA]</scope>
    <source>
        <strain evidence="3">DSM 44728 / CIP 108903 / NRRL B-16338 / NBRC 102104 / LLR-40K-21</strain>
    </source>
</reference>
<dbReference type="Proteomes" id="UP000000844">
    <property type="component" value="Chromosome"/>
</dbReference>
<evidence type="ECO:0000256" key="1">
    <source>
        <dbReference type="SAM" id="MobiDB-lite"/>
    </source>
</evidence>
<accession>D3Q765</accession>
<feature type="region of interest" description="Disordered" evidence="1">
    <location>
        <begin position="556"/>
        <end position="579"/>
    </location>
</feature>
<dbReference type="InterPro" id="IPR015943">
    <property type="entry name" value="WD40/YVTN_repeat-like_dom_sf"/>
</dbReference>
<dbReference type="PANTHER" id="PTHR43739">
    <property type="entry name" value="XYLOGLUCANASE (EUROFUNG)"/>
    <property type="match status" value="1"/>
</dbReference>
<evidence type="ECO:0008006" key="4">
    <source>
        <dbReference type="Google" id="ProtNLM"/>
    </source>
</evidence>
<gene>
    <name evidence="2" type="ordered locus">Snas_2659</name>
</gene>
<dbReference type="OrthoDB" id="9764804at2"/>
<dbReference type="EMBL" id="CP001778">
    <property type="protein sequence ID" value="ADD42336.1"/>
    <property type="molecule type" value="Genomic_DNA"/>
</dbReference>
<organism evidence="2 3">
    <name type="scientific">Stackebrandtia nassauensis (strain DSM 44728 / CIP 108903 / NRRL B-16338 / NBRC 102104 / LLR-40K-21)</name>
    <dbReference type="NCBI Taxonomy" id="446470"/>
    <lineage>
        <taxon>Bacteria</taxon>
        <taxon>Bacillati</taxon>
        <taxon>Actinomycetota</taxon>
        <taxon>Actinomycetes</taxon>
        <taxon>Glycomycetales</taxon>
        <taxon>Glycomycetaceae</taxon>
        <taxon>Stackebrandtia</taxon>
    </lineage>
</organism>
<evidence type="ECO:0000313" key="2">
    <source>
        <dbReference type="EMBL" id="ADD42336.1"/>
    </source>
</evidence>
<dbReference type="PANTHER" id="PTHR43739:SF5">
    <property type="entry name" value="EXO-ALPHA-SIALIDASE"/>
    <property type="match status" value="1"/>
</dbReference>
<sequence length="1220" mass="132287">MLKENGDRLDYAKRHRKLEWRSQWFHLQRSDDDRVINDEREQGLKRKREMIERQRKTAKLRTAYAPAGPGTPWFSIGPRNINGRVKCLAVHPTDADRVYAGAASGGVWRSTDGAQSWYPLWDQEDSLAIGGLAVSPVDPDVIYAGTGEGVRANSYGSGHNFPGAGMYVSNDGGNTWALQAGLVNRRVTRVLASPANVDTVFVAGQDGFEYSTDGGATWTTLLSGQVSDACIDSSGDLLYACVHNDGIYRSEDAGASWSLLGAGPTGAAAQWVKIAMGLGGASGEDFLVCKSVGTVRVTTDGGDSWTTLPGSHGAGWTGWCDLVAVSPTNEDVLYAGSVGLERTTDGGVTWAAIPGLHSDQHQAVFAPSDPNIVYECNDGGFYKSTDGGASFKKASHGMVISQFYDLGSWEHISTVVGGGTQDQGTNMTTGGLTWRPIHGGDGMYFVTHPTDPRTIYAEYQGTQIEKSTDGGNTWVAKTAGLVGTTPWTGVITMDPDDPDRLYCGTNRVFRTLDGCATPWTQSSQTLAATVSAIAVAPSDSNRVYAGTGNTYSRVGQGNVYRSDDGGGTNPWTDVTDASLPTSRPVTDLAVHADDADSVFVTYGATGMGSPQSVWHSGDAGTTWTDLSAGLPNVSVNAIVLHPTDHDTIWVGTDIGVFQSTDGGVSWLAFDNGIPNVVIADLHIDVDDETMYAATFGRGMYKVSIAPAVIEPSVDVYLRDSILDVGELTPSPSGEPNPNDVGDTVHFWESPDIKVDTSPYYTTDPVFDGVEFDDDVDHEDPKRTVNNRFYLQVHNRGWEPTTDVSVRAFFASAAGGLPSLPNALVPPDFNLSSTVDWEPIGPAQNISVLEPNRPVIVSWDWTVPASATTHSCLIAVVSCADDPITTTETNPNVLIKNEKRVCLKNLHVINSPGPRPVPTLVPILFHNALREDDRIDIIVKPDNFVSGTIGMLTEPIDIDVKKQLVGVSEYKLREGEDIGTWYSHPDEDVEVDHKELWSKLDHSRLFEFDSLRPSQIRGVSVKGGGRLQGLLVVKGNHKIPYGQRQRLSVLQRQRGEIVGGSTYEVRLRRAKAPLPVSRIRVTLERVAITGDRHWPSRKDAACVTACVGFSHDAKRTVSTVIPLPNGNALAARSKKLVEIPLDTVIFDGFVGETDAMTLTLHAGDRLPLPHPARSVRYRRSFSYPPETWVAAYGPRDENHSRSKDDDAVEWEVWYRVESVKF</sequence>
<proteinExistence type="predicted"/>
<evidence type="ECO:0000313" key="3">
    <source>
        <dbReference type="Proteomes" id="UP000000844"/>
    </source>
</evidence>
<name>D3Q765_STANL</name>
<keyword evidence="3" id="KW-1185">Reference proteome</keyword>
<dbReference type="AlphaFoldDB" id="D3Q765"/>
<dbReference type="Gene3D" id="2.130.10.10">
    <property type="entry name" value="YVTN repeat-like/Quinoprotein amine dehydrogenase"/>
    <property type="match status" value="4"/>
</dbReference>
<dbReference type="HOGENOM" id="CLU_277556_0_0_11"/>
<dbReference type="eggNOG" id="COG4447">
    <property type="taxonomic scope" value="Bacteria"/>
</dbReference>
<dbReference type="RefSeq" id="WP_013017907.1">
    <property type="nucleotide sequence ID" value="NC_013947.1"/>
</dbReference>
<dbReference type="GO" id="GO:0010411">
    <property type="term" value="P:xyloglucan metabolic process"/>
    <property type="evidence" value="ECO:0007669"/>
    <property type="project" value="TreeGrafter"/>
</dbReference>
<protein>
    <recommendedName>
        <fullName evidence="4">Glycosyl hydrolase BNR repeat-containing protein</fullName>
    </recommendedName>
</protein>
<dbReference type="CDD" id="cd15482">
    <property type="entry name" value="Sialidase_non-viral"/>
    <property type="match status" value="2"/>
</dbReference>